<dbReference type="CDD" id="cd05233">
    <property type="entry name" value="SDR_c"/>
    <property type="match status" value="1"/>
</dbReference>
<dbReference type="Pfam" id="PF13561">
    <property type="entry name" value="adh_short_C2"/>
    <property type="match status" value="1"/>
</dbReference>
<evidence type="ECO:0000256" key="1">
    <source>
        <dbReference type="ARBA" id="ARBA00006484"/>
    </source>
</evidence>
<comment type="similarity">
    <text evidence="1">Belongs to the short-chain dehydrogenases/reductases (SDR) family.</text>
</comment>
<reference evidence="2" key="1">
    <citation type="submission" date="2020-09" db="EMBL/GenBank/DDBJ databases">
        <title>A new high-throughput screening method to detect antimicrobial volatiles from metagenomic clone libraries.</title>
        <authorList>
            <person name="Stocker F."/>
            <person name="Obermeier M."/>
            <person name="Resch K."/>
            <person name="Berg G."/>
            <person name="Mueller Bogota C.A."/>
        </authorList>
    </citation>
    <scope>NUCLEOTIDE SEQUENCE</scope>
</reference>
<dbReference type="EC" id="1.1.1.100" evidence="2"/>
<dbReference type="PRINTS" id="PR00081">
    <property type="entry name" value="GDHRDH"/>
</dbReference>
<protein>
    <submittedName>
        <fullName evidence="2">3-oxoacyl-[acyl-carrier-protein] reductase FabG</fullName>
        <ecNumber evidence="2">1.1.1.100</ecNumber>
    </submittedName>
</protein>
<sequence length="247" mass="25399">MSSRLALVTGAASGLAAGIARALARDGYRIAFTYRPGGTAPDATLAAVREHDPGVVALPNALEDAAAAVRLVDDVAAQRGPIEIAVHAVGPIVVRSFARSTWDDYRAMIDGNLGSAVALAAAVLPSMRERRYGRLIFFGMNGSHTTQPAKLMSIYGAAKAGVVTFARTLALEEAANGISVNVIEPGDIRDKTATRAAAAAIPADNPTGHAGSWEDIAAAVRFAVGDDVGFCNGMVLGVNGGLVQPHE</sequence>
<dbReference type="SUPFAM" id="SSF51735">
    <property type="entry name" value="NAD(P)-binding Rossmann-fold domains"/>
    <property type="match status" value="1"/>
</dbReference>
<dbReference type="InterPro" id="IPR002347">
    <property type="entry name" value="SDR_fam"/>
</dbReference>
<dbReference type="EMBL" id="MW000466">
    <property type="protein sequence ID" value="QOL00301.1"/>
    <property type="molecule type" value="Genomic_DNA"/>
</dbReference>
<name>A0A7L9QC03_9ZZZZ</name>
<dbReference type="Gene3D" id="3.40.50.720">
    <property type="entry name" value="NAD(P)-binding Rossmann-like Domain"/>
    <property type="match status" value="1"/>
</dbReference>
<gene>
    <name evidence="2" type="primary">fabG</name>
</gene>
<dbReference type="PANTHER" id="PTHR42879:SF2">
    <property type="entry name" value="3-OXOACYL-[ACYL-CARRIER-PROTEIN] REDUCTASE FABG"/>
    <property type="match status" value="1"/>
</dbReference>
<dbReference type="InterPro" id="IPR050259">
    <property type="entry name" value="SDR"/>
</dbReference>
<accession>A0A7L9QC03</accession>
<proteinExistence type="inferred from homology"/>
<dbReference type="InterPro" id="IPR036291">
    <property type="entry name" value="NAD(P)-bd_dom_sf"/>
</dbReference>
<evidence type="ECO:0000313" key="2">
    <source>
        <dbReference type="EMBL" id="QOL00301.1"/>
    </source>
</evidence>
<dbReference type="GO" id="GO:0004316">
    <property type="term" value="F:3-oxoacyl-[acyl-carrier-protein] reductase (NADPH) activity"/>
    <property type="evidence" value="ECO:0007669"/>
    <property type="project" value="UniProtKB-EC"/>
</dbReference>
<dbReference type="AlphaFoldDB" id="A0A7L9QC03"/>
<dbReference type="PANTHER" id="PTHR42879">
    <property type="entry name" value="3-OXOACYL-(ACYL-CARRIER-PROTEIN) REDUCTASE"/>
    <property type="match status" value="1"/>
</dbReference>
<keyword evidence="2" id="KW-0560">Oxidoreductase</keyword>
<organism evidence="2">
    <name type="scientific">uncultured organism</name>
    <dbReference type="NCBI Taxonomy" id="155900"/>
    <lineage>
        <taxon>unclassified sequences</taxon>
        <taxon>environmental samples</taxon>
    </lineage>
</organism>